<keyword evidence="2" id="KW-0472">Membrane</keyword>
<feature type="compositionally biased region" description="Basic and acidic residues" evidence="1">
    <location>
        <begin position="15"/>
        <end position="25"/>
    </location>
</feature>
<feature type="region of interest" description="Disordered" evidence="1">
    <location>
        <begin position="1"/>
        <end position="32"/>
    </location>
</feature>
<feature type="compositionally biased region" description="Basic and acidic residues" evidence="1">
    <location>
        <begin position="422"/>
        <end position="442"/>
    </location>
</feature>
<evidence type="ECO:0000313" key="3">
    <source>
        <dbReference type="EMBL" id="KAF2708590.1"/>
    </source>
</evidence>
<protein>
    <submittedName>
        <fullName evidence="3">Uncharacterized protein</fullName>
    </submittedName>
</protein>
<dbReference type="EMBL" id="MU005771">
    <property type="protein sequence ID" value="KAF2708590.1"/>
    <property type="molecule type" value="Genomic_DNA"/>
</dbReference>
<feature type="region of interest" description="Disordered" evidence="1">
    <location>
        <begin position="215"/>
        <end position="235"/>
    </location>
</feature>
<sequence>MSCFVNRPAPPSEFVGRKPFPEDAGHQSASGSSNYEMAANTVNAQFLPDPRTVITRPSQCRLTPEMGLPAPTGLLSLPLSTPTRTAATPSISHSELIPASNVEGGISTQTSIPTLPTQFAIPTAPATAIAPLAGGHSDRQHVLQIILIAGIVLIILFYVLGILLLILTWIRGECLPFQTLTPGAPTRLLYGGGHSRHTDDKAQLKEQKKKKCEYEHKMKKHASAQLKEQKKKKREYERKMRKHASALLNLEGGKKKKKGTLVKVRKWFRGLTRKKEKEDFKLVDVEKAYGNKKASSDRLFTVGDDEDYNEAPDSFTPPTLHYPPVAYVNHPRPLGAEEAAHATEQDETSYSIGYPNPRRDSRPDNVARITFLPRFDDHRDSNGDFRFTVNSRLPRHGRDSYSGHPDVQEYRNLAQRAMITENWDRDKDREDSDKLLKKMKED</sequence>
<dbReference type="AlphaFoldDB" id="A0A6G1K740"/>
<name>A0A6G1K740_9PLEO</name>
<feature type="transmembrane region" description="Helical" evidence="2">
    <location>
        <begin position="145"/>
        <end position="170"/>
    </location>
</feature>
<feature type="region of interest" description="Disordered" evidence="1">
    <location>
        <begin position="340"/>
        <end position="364"/>
    </location>
</feature>
<keyword evidence="2" id="KW-1133">Transmembrane helix</keyword>
<dbReference type="Proteomes" id="UP000799428">
    <property type="component" value="Unassembled WGS sequence"/>
</dbReference>
<evidence type="ECO:0000256" key="2">
    <source>
        <dbReference type="SAM" id="Phobius"/>
    </source>
</evidence>
<keyword evidence="2" id="KW-0812">Transmembrane</keyword>
<reference evidence="3" key="1">
    <citation type="journal article" date="2020" name="Stud. Mycol.">
        <title>101 Dothideomycetes genomes: a test case for predicting lifestyles and emergence of pathogens.</title>
        <authorList>
            <person name="Haridas S."/>
            <person name="Albert R."/>
            <person name="Binder M."/>
            <person name="Bloem J."/>
            <person name="Labutti K."/>
            <person name="Salamov A."/>
            <person name="Andreopoulos B."/>
            <person name="Baker S."/>
            <person name="Barry K."/>
            <person name="Bills G."/>
            <person name="Bluhm B."/>
            <person name="Cannon C."/>
            <person name="Castanera R."/>
            <person name="Culley D."/>
            <person name="Daum C."/>
            <person name="Ezra D."/>
            <person name="Gonzalez J."/>
            <person name="Henrissat B."/>
            <person name="Kuo A."/>
            <person name="Liang C."/>
            <person name="Lipzen A."/>
            <person name="Lutzoni F."/>
            <person name="Magnuson J."/>
            <person name="Mondo S."/>
            <person name="Nolan M."/>
            <person name="Ohm R."/>
            <person name="Pangilinan J."/>
            <person name="Park H.-J."/>
            <person name="Ramirez L."/>
            <person name="Alfaro M."/>
            <person name="Sun H."/>
            <person name="Tritt A."/>
            <person name="Yoshinaga Y."/>
            <person name="Zwiers L.-H."/>
            <person name="Turgeon B."/>
            <person name="Goodwin S."/>
            <person name="Spatafora J."/>
            <person name="Crous P."/>
            <person name="Grigoriev I."/>
        </authorList>
    </citation>
    <scope>NUCLEOTIDE SEQUENCE</scope>
    <source>
        <strain evidence="3">CBS 279.74</strain>
    </source>
</reference>
<proteinExistence type="predicted"/>
<evidence type="ECO:0000313" key="4">
    <source>
        <dbReference type="Proteomes" id="UP000799428"/>
    </source>
</evidence>
<evidence type="ECO:0000256" key="1">
    <source>
        <dbReference type="SAM" id="MobiDB-lite"/>
    </source>
</evidence>
<organism evidence="3 4">
    <name type="scientific">Pleomassaria siparia CBS 279.74</name>
    <dbReference type="NCBI Taxonomy" id="1314801"/>
    <lineage>
        <taxon>Eukaryota</taxon>
        <taxon>Fungi</taxon>
        <taxon>Dikarya</taxon>
        <taxon>Ascomycota</taxon>
        <taxon>Pezizomycotina</taxon>
        <taxon>Dothideomycetes</taxon>
        <taxon>Pleosporomycetidae</taxon>
        <taxon>Pleosporales</taxon>
        <taxon>Pleomassariaceae</taxon>
        <taxon>Pleomassaria</taxon>
    </lineage>
</organism>
<gene>
    <name evidence="3" type="ORF">K504DRAFT_502617</name>
</gene>
<keyword evidence="4" id="KW-1185">Reference proteome</keyword>
<feature type="region of interest" description="Disordered" evidence="1">
    <location>
        <begin position="421"/>
        <end position="442"/>
    </location>
</feature>
<accession>A0A6G1K740</accession>